<gene>
    <name evidence="1" type="ORF">CVT24_011561</name>
</gene>
<dbReference type="EMBL" id="NHTK01006026">
    <property type="protein sequence ID" value="PPQ67242.1"/>
    <property type="molecule type" value="Genomic_DNA"/>
</dbReference>
<evidence type="ECO:0000313" key="2">
    <source>
        <dbReference type="Proteomes" id="UP000284842"/>
    </source>
</evidence>
<sequence>MSHLHDEHHDDAQHEALVNNYPSNSLEEFTKELCTQDCVIVFIGDPGAGKTTFIHQLTGKPMKVRPPELLLEADTIEVEYHRIEPASWTRGNCLFAIDTPAMDGDQDVTLTNKIMPWVLSATEKRVASICFVYVVDLMLPIVTHRFERMRRFFVPCVADEVAYTVILASTKWSRLPMREAEIYQKVLETKVWKKHIEEGATVLKLTEIGQLEKDAITSVLPPLRPSLPSLSLHERLRLRFIKLKLKRAFKL</sequence>
<dbReference type="SUPFAM" id="SSF52540">
    <property type="entry name" value="P-loop containing nucleoside triphosphate hydrolases"/>
    <property type="match status" value="1"/>
</dbReference>
<dbReference type="Proteomes" id="UP000284842">
    <property type="component" value="Unassembled WGS sequence"/>
</dbReference>
<dbReference type="Gene3D" id="3.40.50.300">
    <property type="entry name" value="P-loop containing nucleotide triphosphate hydrolases"/>
    <property type="match status" value="1"/>
</dbReference>
<keyword evidence="2" id="KW-1185">Reference proteome</keyword>
<evidence type="ECO:0000313" key="1">
    <source>
        <dbReference type="EMBL" id="PPQ67242.1"/>
    </source>
</evidence>
<comment type="caution">
    <text evidence="1">The sequence shown here is derived from an EMBL/GenBank/DDBJ whole genome shotgun (WGS) entry which is preliminary data.</text>
</comment>
<dbReference type="AlphaFoldDB" id="A0A409VLV0"/>
<reference evidence="1 2" key="1">
    <citation type="journal article" date="2018" name="Evol. Lett.">
        <title>Horizontal gene cluster transfer increased hallucinogenic mushroom diversity.</title>
        <authorList>
            <person name="Reynolds H.T."/>
            <person name="Vijayakumar V."/>
            <person name="Gluck-Thaler E."/>
            <person name="Korotkin H.B."/>
            <person name="Matheny P.B."/>
            <person name="Slot J.C."/>
        </authorList>
    </citation>
    <scope>NUCLEOTIDE SEQUENCE [LARGE SCALE GENOMIC DNA]</scope>
    <source>
        <strain evidence="1 2">2629</strain>
    </source>
</reference>
<dbReference type="InterPro" id="IPR027417">
    <property type="entry name" value="P-loop_NTPase"/>
</dbReference>
<dbReference type="InParanoid" id="A0A409VLV0"/>
<accession>A0A409VLV0</accession>
<dbReference type="CDD" id="cd00882">
    <property type="entry name" value="Ras_like_GTPase"/>
    <property type="match status" value="1"/>
</dbReference>
<name>A0A409VLV0_9AGAR</name>
<dbReference type="OrthoDB" id="3105171at2759"/>
<proteinExistence type="predicted"/>
<protein>
    <submittedName>
        <fullName evidence="1">Uncharacterized protein</fullName>
    </submittedName>
</protein>
<organism evidence="1 2">
    <name type="scientific">Panaeolus cyanescens</name>
    <dbReference type="NCBI Taxonomy" id="181874"/>
    <lineage>
        <taxon>Eukaryota</taxon>
        <taxon>Fungi</taxon>
        <taxon>Dikarya</taxon>
        <taxon>Basidiomycota</taxon>
        <taxon>Agaricomycotina</taxon>
        <taxon>Agaricomycetes</taxon>
        <taxon>Agaricomycetidae</taxon>
        <taxon>Agaricales</taxon>
        <taxon>Agaricineae</taxon>
        <taxon>Galeropsidaceae</taxon>
        <taxon>Panaeolus</taxon>
    </lineage>
</organism>